<dbReference type="SUPFAM" id="SSF81296">
    <property type="entry name" value="E set domains"/>
    <property type="match status" value="1"/>
</dbReference>
<evidence type="ECO:0000313" key="3">
    <source>
        <dbReference type="EMBL" id="OYO24532.1"/>
    </source>
</evidence>
<name>A0A255HAL1_9ACTN</name>
<feature type="transmembrane region" description="Helical" evidence="1">
    <location>
        <begin position="94"/>
        <end position="114"/>
    </location>
</feature>
<dbReference type="PANTHER" id="PTHR19372:SF7">
    <property type="entry name" value="SULFITE OXIDASE, MITOCHONDRIAL"/>
    <property type="match status" value="1"/>
</dbReference>
<dbReference type="Pfam" id="PF00174">
    <property type="entry name" value="Oxidored_molyb"/>
    <property type="match status" value="1"/>
</dbReference>
<sequence length="484" mass="50659">MLRAGWSRGTPSPLDAVGAVFVDLTPAWLKDAAIGLFGTADKLALFVGILVVLAILSGLIGLLAARSRVAGLAAVALLVVVAMAAVLARPNSGILDLVPVLVGGAVGARLLWGWCRPILQAPTERGEQLEPAPGLSRRAVLGVALGGAAMTVLGRITAGGTRVVELARAAFRLPPVAAPVTVPAGVEVGVPGVTPFIVPNKEFYRIDTALTVPKIDPAEWSLKVTGLVERELTLDWETLLSKPMQEAMVTLMCVSNEVGGSLNGNAIWTGWPVRELLREAGVRPGADMVLSRSSDGFTAGTPLEALTDDRNALLVVAQNREPLLPEHGFPVRLVVPGLYGYVSATKWVTELKVTRFADDQGYWTPRGWSALGPVKTNSRIDVPSSGARLGAGTVAVAGVAWAQHRGIIGVQVSVDGGPWTDTRLGTDATVDAWRQWAYTWPATPGRHTIAVRAIDATGTPETAARALPAPDGASGHHTITVTVA</sequence>
<dbReference type="InterPro" id="IPR036374">
    <property type="entry name" value="OxRdtase_Mopterin-bd_sf"/>
</dbReference>
<dbReference type="Proteomes" id="UP000216311">
    <property type="component" value="Unassembled WGS sequence"/>
</dbReference>
<dbReference type="GO" id="GO:0043546">
    <property type="term" value="F:molybdopterin cofactor binding"/>
    <property type="evidence" value="ECO:0007669"/>
    <property type="project" value="TreeGrafter"/>
</dbReference>
<feature type="transmembrane region" description="Helical" evidence="1">
    <location>
        <begin position="43"/>
        <end position="63"/>
    </location>
</feature>
<dbReference type="Gene3D" id="3.90.420.10">
    <property type="entry name" value="Oxidoreductase, molybdopterin-binding domain"/>
    <property type="match status" value="1"/>
</dbReference>
<keyword evidence="1" id="KW-1133">Transmembrane helix</keyword>
<dbReference type="OrthoDB" id="9795587at2"/>
<keyword evidence="4" id="KW-1185">Reference proteome</keyword>
<evidence type="ECO:0000259" key="2">
    <source>
        <dbReference type="Pfam" id="PF00174"/>
    </source>
</evidence>
<dbReference type="Gene3D" id="2.60.40.650">
    <property type="match status" value="1"/>
</dbReference>
<protein>
    <submittedName>
        <fullName evidence="3">Oxidoreductase</fullName>
    </submittedName>
</protein>
<dbReference type="GO" id="GO:0006790">
    <property type="term" value="P:sulfur compound metabolic process"/>
    <property type="evidence" value="ECO:0007669"/>
    <property type="project" value="TreeGrafter"/>
</dbReference>
<organism evidence="3 4">
    <name type="scientific">Enemella dayhoffiae</name>
    <dbReference type="NCBI Taxonomy" id="2016507"/>
    <lineage>
        <taxon>Bacteria</taxon>
        <taxon>Bacillati</taxon>
        <taxon>Actinomycetota</taxon>
        <taxon>Actinomycetes</taxon>
        <taxon>Propionibacteriales</taxon>
        <taxon>Propionibacteriaceae</taxon>
        <taxon>Enemella</taxon>
    </lineage>
</organism>
<dbReference type="SUPFAM" id="SSF56524">
    <property type="entry name" value="Oxidoreductase molybdopterin-binding domain"/>
    <property type="match status" value="1"/>
</dbReference>
<dbReference type="GO" id="GO:0020037">
    <property type="term" value="F:heme binding"/>
    <property type="evidence" value="ECO:0007669"/>
    <property type="project" value="TreeGrafter"/>
</dbReference>
<feature type="transmembrane region" description="Helical" evidence="1">
    <location>
        <begin position="69"/>
        <end position="87"/>
    </location>
</feature>
<dbReference type="InterPro" id="IPR014756">
    <property type="entry name" value="Ig_E-set"/>
</dbReference>
<reference evidence="3 4" key="1">
    <citation type="submission" date="2017-07" db="EMBL/GenBank/DDBJ databases">
        <title>Draft whole genome sequences of clinical Proprionibacteriaceae strains.</title>
        <authorList>
            <person name="Bernier A.-M."/>
            <person name="Bernard K."/>
            <person name="Domingo M.-C."/>
        </authorList>
    </citation>
    <scope>NUCLEOTIDE SEQUENCE [LARGE SCALE GENOMIC DNA]</scope>
    <source>
        <strain evidence="3 4">NML 130396</strain>
    </source>
</reference>
<evidence type="ECO:0000256" key="1">
    <source>
        <dbReference type="SAM" id="Phobius"/>
    </source>
</evidence>
<dbReference type="EMBL" id="NMVQ01000003">
    <property type="protein sequence ID" value="OYO24532.1"/>
    <property type="molecule type" value="Genomic_DNA"/>
</dbReference>
<gene>
    <name evidence="3" type="ORF">CGZ93_03485</name>
</gene>
<comment type="caution">
    <text evidence="3">The sequence shown here is derived from an EMBL/GenBank/DDBJ whole genome shotgun (WGS) entry which is preliminary data.</text>
</comment>
<dbReference type="AlphaFoldDB" id="A0A255HAL1"/>
<dbReference type="PANTHER" id="PTHR19372">
    <property type="entry name" value="SULFITE REDUCTASE"/>
    <property type="match status" value="1"/>
</dbReference>
<keyword evidence="1" id="KW-0812">Transmembrane</keyword>
<evidence type="ECO:0000313" key="4">
    <source>
        <dbReference type="Proteomes" id="UP000216311"/>
    </source>
</evidence>
<keyword evidence="1" id="KW-0472">Membrane</keyword>
<accession>A0A255HAL1</accession>
<feature type="domain" description="Oxidoreductase molybdopterin-binding" evidence="2">
    <location>
        <begin position="210"/>
        <end position="363"/>
    </location>
</feature>
<dbReference type="InterPro" id="IPR000572">
    <property type="entry name" value="OxRdtase_Mopterin-bd_dom"/>
</dbReference>
<dbReference type="GO" id="GO:0008482">
    <property type="term" value="F:sulfite oxidase activity"/>
    <property type="evidence" value="ECO:0007669"/>
    <property type="project" value="TreeGrafter"/>
</dbReference>
<proteinExistence type="predicted"/>